<dbReference type="InterPro" id="IPR000184">
    <property type="entry name" value="Bac_surfAg_D15"/>
</dbReference>
<dbReference type="AlphaFoldDB" id="A0A1Z3N9E1"/>
<comment type="subcellular location">
    <subcellularLocation>
        <location evidence="1">Membrane</location>
    </subcellularLocation>
</comment>
<dbReference type="Gene3D" id="2.40.160.50">
    <property type="entry name" value="membrane protein fhac: a member of the omp85/tpsb transporter family"/>
    <property type="match status" value="1"/>
</dbReference>
<organism evidence="5 6">
    <name type="scientific">Bdellovibrio bacteriovorus</name>
    <dbReference type="NCBI Taxonomy" id="959"/>
    <lineage>
        <taxon>Bacteria</taxon>
        <taxon>Pseudomonadati</taxon>
        <taxon>Bdellovibrionota</taxon>
        <taxon>Bdellovibrionia</taxon>
        <taxon>Bdellovibrionales</taxon>
        <taxon>Pseudobdellovibrionaceae</taxon>
        <taxon>Bdellovibrio</taxon>
    </lineage>
</organism>
<accession>A0A1Z3N9E1</accession>
<evidence type="ECO:0000259" key="4">
    <source>
        <dbReference type="Pfam" id="PF01103"/>
    </source>
</evidence>
<dbReference type="RefSeq" id="WP_088565551.1">
    <property type="nucleotide sequence ID" value="NZ_CP020946.1"/>
</dbReference>
<feature type="signal peptide" evidence="3">
    <location>
        <begin position="1"/>
        <end position="18"/>
    </location>
</feature>
<evidence type="ECO:0000256" key="2">
    <source>
        <dbReference type="ARBA" id="ARBA00023136"/>
    </source>
</evidence>
<feature type="chain" id="PRO_5013368942" description="Bacterial surface antigen (D15) domain-containing protein" evidence="3">
    <location>
        <begin position="19"/>
        <end position="573"/>
    </location>
</feature>
<dbReference type="Proteomes" id="UP000197003">
    <property type="component" value="Chromosome"/>
</dbReference>
<keyword evidence="3" id="KW-0732">Signal</keyword>
<gene>
    <name evidence="5" type="ORF">B9G79_11070</name>
</gene>
<reference evidence="5 6" key="1">
    <citation type="submission" date="2017-04" db="EMBL/GenBank/DDBJ databases">
        <title>Whole genome sequence of Bdellovibrio bacteriovorus strain SSB218315.</title>
        <authorList>
            <person name="Oyedara O."/>
            <person name="Rodriguez-Perez M.A."/>
        </authorList>
    </citation>
    <scope>NUCLEOTIDE SEQUENCE [LARGE SCALE GENOMIC DNA]</scope>
    <source>
        <strain evidence="5 6">SSB218315</strain>
    </source>
</reference>
<protein>
    <recommendedName>
        <fullName evidence="4">Bacterial surface antigen (D15) domain-containing protein</fullName>
    </recommendedName>
</protein>
<sequence>MPFFLLLLTLLISVSAKAATTSLCGIRIEGSEEIKFTDTEKDWLCGTSKNDAWKSIPDNQRIFFLKSFLQSRAYHQAQFSYEKDLLLVQTGPKSHVQKFNVLHAPPEWDWKKRRYILNRPFTPNTLDEINKWALRRLQEHGYVCPQVESRGIIDEGLFLLDVTAGSPSTFGAYPTVGEEDLDPAILERFSAFLPGDPFDIRLLELSSTRVLNEDLFLSTYYDIACQKDGSYSIVRRMIPAKPRLLSFGVGFDSEGGALVKSTFKQARLTPAADSLETSLYASFIEQYITFNHYHYFLDDLSSRTHLISGAKIRHESESNYEAMTYELGSGVSFGKEWSTATSSFQLGPYLTRTDVIRGPGPYRIDSLYLGTEVSLTSHMYEYYLADPQKGWTITFNSASQVEGAVANEDLHRLTLRHQVLWNIQGWDPPFLILGWRGSMGAFILPDGFTQSSQIPVNWRFFMGGDADLRGFARKQLPQDGQGYLTYIYQGLELRAGDVLPYNLQPLIFFDAAKGGESSMKLSSALYYSPGAGLRWGSPIGSMRATLGRGFVIDPVPNDVDPGYQFFFSFGREF</sequence>
<evidence type="ECO:0000256" key="1">
    <source>
        <dbReference type="ARBA" id="ARBA00004370"/>
    </source>
</evidence>
<dbReference type="OrthoDB" id="9803054at2"/>
<dbReference type="GO" id="GO:0019867">
    <property type="term" value="C:outer membrane"/>
    <property type="evidence" value="ECO:0007669"/>
    <property type="project" value="InterPro"/>
</dbReference>
<name>A0A1Z3N9E1_BDEBC</name>
<dbReference type="Pfam" id="PF01103">
    <property type="entry name" value="Omp85"/>
    <property type="match status" value="1"/>
</dbReference>
<evidence type="ECO:0000313" key="6">
    <source>
        <dbReference type="Proteomes" id="UP000197003"/>
    </source>
</evidence>
<feature type="domain" description="Bacterial surface antigen (D15)" evidence="4">
    <location>
        <begin position="274"/>
        <end position="573"/>
    </location>
</feature>
<evidence type="ECO:0000256" key="3">
    <source>
        <dbReference type="SAM" id="SignalP"/>
    </source>
</evidence>
<evidence type="ECO:0000313" key="5">
    <source>
        <dbReference type="EMBL" id="ASD64067.1"/>
    </source>
</evidence>
<dbReference type="EMBL" id="CP020946">
    <property type="protein sequence ID" value="ASD64067.1"/>
    <property type="molecule type" value="Genomic_DNA"/>
</dbReference>
<keyword evidence="2" id="KW-0472">Membrane</keyword>
<proteinExistence type="predicted"/>